<dbReference type="PROSITE" id="PS00552">
    <property type="entry name" value="HTH_MERR_1"/>
    <property type="match status" value="1"/>
</dbReference>
<dbReference type="SUPFAM" id="SSF89082">
    <property type="entry name" value="Antibiotic binding domain of TipA-like multidrug resistance regulators"/>
    <property type="match status" value="1"/>
</dbReference>
<keyword evidence="7" id="KW-1185">Reference proteome</keyword>
<accession>A0A1E7JVP8</accession>
<dbReference type="EMBL" id="LJGU01000153">
    <property type="protein sequence ID" value="OEU94772.1"/>
    <property type="molecule type" value="Genomic_DNA"/>
</dbReference>
<dbReference type="GO" id="GO:0003677">
    <property type="term" value="F:DNA binding"/>
    <property type="evidence" value="ECO:0007669"/>
    <property type="project" value="UniProtKB-KW"/>
</dbReference>
<protein>
    <submittedName>
        <fullName evidence="6">Transcriptional regulator</fullName>
    </submittedName>
</protein>
<evidence type="ECO:0000313" key="6">
    <source>
        <dbReference type="EMBL" id="OEU94772.1"/>
    </source>
</evidence>
<dbReference type="InterPro" id="IPR012925">
    <property type="entry name" value="TipAS_dom"/>
</dbReference>
<dbReference type="PRINTS" id="PR00040">
    <property type="entry name" value="HTHMERR"/>
</dbReference>
<dbReference type="AlphaFoldDB" id="A0A1E7JVP8"/>
<comment type="caution">
    <text evidence="6">The sequence shown here is derived from an EMBL/GenBank/DDBJ whole genome shotgun (WGS) entry which is preliminary data.</text>
</comment>
<dbReference type="SMART" id="SM00422">
    <property type="entry name" value="HTH_MERR"/>
    <property type="match status" value="1"/>
</dbReference>
<evidence type="ECO:0000256" key="4">
    <source>
        <dbReference type="ARBA" id="ARBA00023163"/>
    </source>
</evidence>
<dbReference type="Gene3D" id="1.10.1660.10">
    <property type="match status" value="1"/>
</dbReference>
<organism evidence="6 7">
    <name type="scientific">Streptomyces oceani</name>
    <dbReference type="NCBI Taxonomy" id="1075402"/>
    <lineage>
        <taxon>Bacteria</taxon>
        <taxon>Bacillati</taxon>
        <taxon>Actinomycetota</taxon>
        <taxon>Actinomycetes</taxon>
        <taxon>Kitasatosporales</taxon>
        <taxon>Streptomycetaceae</taxon>
        <taxon>Streptomyces</taxon>
    </lineage>
</organism>
<feature type="domain" description="HTH merR-type" evidence="5">
    <location>
        <begin position="1"/>
        <end position="71"/>
    </location>
</feature>
<dbReference type="OrthoDB" id="9809391at2"/>
<reference evidence="6 7" key="1">
    <citation type="journal article" date="2016" name="Front. Microbiol.">
        <title>Comparative Genomics Analysis of Streptomyces Species Reveals Their Adaptation to the Marine Environment and Their Diversity at the Genomic Level.</title>
        <authorList>
            <person name="Tian X."/>
            <person name="Zhang Z."/>
            <person name="Yang T."/>
            <person name="Chen M."/>
            <person name="Li J."/>
            <person name="Chen F."/>
            <person name="Yang J."/>
            <person name="Li W."/>
            <person name="Zhang B."/>
            <person name="Zhang Z."/>
            <person name="Wu J."/>
            <person name="Zhang C."/>
            <person name="Long L."/>
            <person name="Xiao J."/>
        </authorList>
    </citation>
    <scope>NUCLEOTIDE SEQUENCE [LARGE SCALE GENOMIC DNA]</scope>
    <source>
        <strain evidence="6 7">SCSIO 02100</strain>
    </source>
</reference>
<dbReference type="SUPFAM" id="SSF46955">
    <property type="entry name" value="Putative DNA-binding domain"/>
    <property type="match status" value="1"/>
</dbReference>
<dbReference type="InterPro" id="IPR036244">
    <property type="entry name" value="TipA-like_antibiotic-bd"/>
</dbReference>
<dbReference type="PANTHER" id="PTHR30204">
    <property type="entry name" value="REDOX-CYCLING DRUG-SENSING TRANSCRIPTIONAL ACTIVATOR SOXR"/>
    <property type="match status" value="1"/>
</dbReference>
<evidence type="ECO:0000313" key="7">
    <source>
        <dbReference type="Proteomes" id="UP000176101"/>
    </source>
</evidence>
<dbReference type="Pfam" id="PF07739">
    <property type="entry name" value="TipAS"/>
    <property type="match status" value="1"/>
</dbReference>
<dbReference type="PANTHER" id="PTHR30204:SF90">
    <property type="entry name" value="HTH-TYPE TRANSCRIPTIONAL ACTIVATOR MTA"/>
    <property type="match status" value="1"/>
</dbReference>
<dbReference type="Gene3D" id="1.10.490.50">
    <property type="entry name" value="Antibiotic binding domain of TipA-like multidrug resistance regulators"/>
    <property type="match status" value="1"/>
</dbReference>
<evidence type="ECO:0000256" key="1">
    <source>
        <dbReference type="ARBA" id="ARBA00023015"/>
    </source>
</evidence>
<dbReference type="InterPro" id="IPR000551">
    <property type="entry name" value="MerR-type_HTH_dom"/>
</dbReference>
<evidence type="ECO:0000256" key="2">
    <source>
        <dbReference type="ARBA" id="ARBA00023125"/>
    </source>
</evidence>
<dbReference type="InterPro" id="IPR047057">
    <property type="entry name" value="MerR_fam"/>
</dbReference>
<dbReference type="Proteomes" id="UP000176101">
    <property type="component" value="Unassembled WGS sequence"/>
</dbReference>
<keyword evidence="3" id="KW-0010">Activator</keyword>
<dbReference type="PATRIC" id="fig|1075402.3.peg.1090"/>
<keyword evidence="2" id="KW-0238">DNA-binding</keyword>
<gene>
    <name evidence="6" type="ORF">AN216_24220</name>
</gene>
<evidence type="ECO:0000259" key="5">
    <source>
        <dbReference type="PROSITE" id="PS50937"/>
    </source>
</evidence>
<dbReference type="STRING" id="1075402.AN216_24220"/>
<dbReference type="CDD" id="cd01106">
    <property type="entry name" value="HTH_TipAL-Mta"/>
    <property type="match status" value="1"/>
</dbReference>
<dbReference type="PROSITE" id="PS50937">
    <property type="entry name" value="HTH_MERR_2"/>
    <property type="match status" value="1"/>
</dbReference>
<evidence type="ECO:0000256" key="3">
    <source>
        <dbReference type="ARBA" id="ARBA00023159"/>
    </source>
</evidence>
<keyword evidence="4" id="KW-0804">Transcription</keyword>
<dbReference type="InterPro" id="IPR009061">
    <property type="entry name" value="DNA-bd_dom_put_sf"/>
</dbReference>
<keyword evidence="1" id="KW-0805">Transcription regulation</keyword>
<dbReference type="RefSeq" id="WP_070198838.1">
    <property type="nucleotide sequence ID" value="NZ_LJGU01000153.1"/>
</dbReference>
<dbReference type="Pfam" id="PF13411">
    <property type="entry name" value="MerR_1"/>
    <property type="match status" value="1"/>
</dbReference>
<sequence>MSYSVGQVADFAGITVRTLHHYDEVGLLPPSERTSVGHRRYGEADLDRLQQILFYRELGFSLEEVAVLLDDPEVDPFEHLRRQHVLLEERIGRLREMAAAVKQAMEARRMGIQLTPEERLEVFGGSDPEQYSEEVEQRWGDTEAYRESQRRAASYTKEDWQRIERERQDNERSFGAAFAAGTPADSAEAMDLAEEHRQHIHRNFYDCSYEMQGCLGELYVSDERFRQHYDEAQPGLARYIHDAIKANADRRA</sequence>
<dbReference type="GO" id="GO:0003700">
    <property type="term" value="F:DNA-binding transcription factor activity"/>
    <property type="evidence" value="ECO:0007669"/>
    <property type="project" value="InterPro"/>
</dbReference>
<name>A0A1E7JVP8_9ACTN</name>
<proteinExistence type="predicted"/>